<sequence>VVTTVAYLGEALDITRVAEVTAVVASVEDEVVAAKNSELEEVVSMEVEGVEGIAVSLKMEEVSFLVTDLKAGATLVGMAELEWVKRMGSHKCMHAL</sequence>
<evidence type="ECO:0000313" key="1">
    <source>
        <dbReference type="EMBL" id="OQR68602.1"/>
    </source>
</evidence>
<keyword evidence="2" id="KW-1185">Reference proteome</keyword>
<reference evidence="1 2" key="1">
    <citation type="journal article" date="2017" name="Gigascience">
        <title>Draft genome of the honey bee ectoparasitic mite, Tropilaelaps mercedesae, is shaped by the parasitic life history.</title>
        <authorList>
            <person name="Dong X."/>
            <person name="Armstrong S.D."/>
            <person name="Xia D."/>
            <person name="Makepeace B.L."/>
            <person name="Darby A.C."/>
            <person name="Kadowaki T."/>
        </authorList>
    </citation>
    <scope>NUCLEOTIDE SEQUENCE [LARGE SCALE GENOMIC DNA]</scope>
    <source>
        <strain evidence="1">Wuxi-XJTLU</strain>
    </source>
</reference>
<feature type="non-terminal residue" evidence="1">
    <location>
        <position position="1"/>
    </location>
</feature>
<proteinExistence type="predicted"/>
<dbReference type="Proteomes" id="UP000192247">
    <property type="component" value="Unassembled WGS sequence"/>
</dbReference>
<name>A0A1V9X5P9_9ACAR</name>
<evidence type="ECO:0000313" key="2">
    <source>
        <dbReference type="Proteomes" id="UP000192247"/>
    </source>
</evidence>
<protein>
    <submittedName>
        <fullName evidence="1">Uncharacterized protein</fullName>
    </submittedName>
</protein>
<accession>A0A1V9X5P9</accession>
<dbReference type="AlphaFoldDB" id="A0A1V9X5P9"/>
<dbReference type="EMBL" id="MNPL01024196">
    <property type="protein sequence ID" value="OQR68602.1"/>
    <property type="molecule type" value="Genomic_DNA"/>
</dbReference>
<gene>
    <name evidence="1" type="ORF">BIW11_12808</name>
</gene>
<comment type="caution">
    <text evidence="1">The sequence shown here is derived from an EMBL/GenBank/DDBJ whole genome shotgun (WGS) entry which is preliminary data.</text>
</comment>
<dbReference type="InParanoid" id="A0A1V9X5P9"/>
<organism evidence="1 2">
    <name type="scientific">Tropilaelaps mercedesae</name>
    <dbReference type="NCBI Taxonomy" id="418985"/>
    <lineage>
        <taxon>Eukaryota</taxon>
        <taxon>Metazoa</taxon>
        <taxon>Ecdysozoa</taxon>
        <taxon>Arthropoda</taxon>
        <taxon>Chelicerata</taxon>
        <taxon>Arachnida</taxon>
        <taxon>Acari</taxon>
        <taxon>Parasitiformes</taxon>
        <taxon>Mesostigmata</taxon>
        <taxon>Gamasina</taxon>
        <taxon>Dermanyssoidea</taxon>
        <taxon>Laelapidae</taxon>
        <taxon>Tropilaelaps</taxon>
    </lineage>
</organism>